<dbReference type="Proteomes" id="UP000054567">
    <property type="component" value="Unassembled WGS sequence"/>
</dbReference>
<proteinExistence type="predicted"/>
<evidence type="ECO:0000313" key="2">
    <source>
        <dbReference type="Proteomes" id="UP000054567"/>
    </source>
</evidence>
<organism evidence="1 2">
    <name type="scientific">Coccidioides posadasii RMSCC 3488</name>
    <dbReference type="NCBI Taxonomy" id="454284"/>
    <lineage>
        <taxon>Eukaryota</taxon>
        <taxon>Fungi</taxon>
        <taxon>Dikarya</taxon>
        <taxon>Ascomycota</taxon>
        <taxon>Pezizomycotina</taxon>
        <taxon>Eurotiomycetes</taxon>
        <taxon>Eurotiomycetidae</taxon>
        <taxon>Onygenales</taxon>
        <taxon>Onygenaceae</taxon>
        <taxon>Coccidioides</taxon>
    </lineage>
</organism>
<reference evidence="2" key="2">
    <citation type="journal article" date="2009" name="Genome Res.">
        <title>Comparative genomic analyses of the human fungal pathogens Coccidioides and their relatives.</title>
        <authorList>
            <person name="Sharpton T.J."/>
            <person name="Stajich J.E."/>
            <person name="Rounsley S.D."/>
            <person name="Gardner M.J."/>
            <person name="Wortman J.R."/>
            <person name="Jordar V.S."/>
            <person name="Maiti R."/>
            <person name="Kodira C.D."/>
            <person name="Neafsey D.E."/>
            <person name="Zeng Q."/>
            <person name="Hung C.-Y."/>
            <person name="McMahan C."/>
            <person name="Muszewska A."/>
            <person name="Grynberg M."/>
            <person name="Mandel M.A."/>
            <person name="Kellner E.M."/>
            <person name="Barker B.M."/>
            <person name="Galgiani J.N."/>
            <person name="Orbach M.J."/>
            <person name="Kirkland T.N."/>
            <person name="Cole G.T."/>
            <person name="Henn M.R."/>
            <person name="Birren B.W."/>
            <person name="Taylor J.W."/>
        </authorList>
    </citation>
    <scope>NUCLEOTIDE SEQUENCE [LARGE SCALE GENOMIC DNA]</scope>
    <source>
        <strain evidence="2">RMSCC 3488</strain>
    </source>
</reference>
<dbReference type="VEuPathDB" id="FungiDB:CPAG_03593"/>
<dbReference type="EMBL" id="DS268110">
    <property type="protein sequence ID" value="KMM67258.1"/>
    <property type="molecule type" value="Genomic_DNA"/>
</dbReference>
<evidence type="ECO:0000313" key="1">
    <source>
        <dbReference type="EMBL" id="KMM67258.1"/>
    </source>
</evidence>
<reference evidence="2" key="3">
    <citation type="journal article" date="2010" name="Genome Res.">
        <title>Population genomic sequencing of Coccidioides fungi reveals recent hybridization and transposon control.</title>
        <authorList>
            <person name="Neafsey D.E."/>
            <person name="Barker B.M."/>
            <person name="Sharpton T.J."/>
            <person name="Stajich J.E."/>
            <person name="Park D.J."/>
            <person name="Whiston E."/>
            <person name="Hung C.-Y."/>
            <person name="McMahan C."/>
            <person name="White J."/>
            <person name="Sykes S."/>
            <person name="Heiman D."/>
            <person name="Young S."/>
            <person name="Zeng Q."/>
            <person name="Abouelleil A."/>
            <person name="Aftuck L."/>
            <person name="Bessette D."/>
            <person name="Brown A."/>
            <person name="FitzGerald M."/>
            <person name="Lui A."/>
            <person name="Macdonald J.P."/>
            <person name="Priest M."/>
            <person name="Orbach M.J."/>
            <person name="Galgiani J.N."/>
            <person name="Kirkland T.N."/>
            <person name="Cole G.T."/>
            <person name="Birren B.W."/>
            <person name="Henn M.R."/>
            <person name="Taylor J.W."/>
            <person name="Rounsley S.D."/>
        </authorList>
    </citation>
    <scope>NUCLEOTIDE SEQUENCE [LARGE SCALE GENOMIC DNA]</scope>
    <source>
        <strain evidence="2">RMSCC 3488</strain>
    </source>
</reference>
<gene>
    <name evidence="1" type="ORF">CPAG_03593</name>
</gene>
<dbReference type="AlphaFoldDB" id="A0A0J6FAJ3"/>
<accession>A0A0J6FAJ3</accession>
<name>A0A0J6FAJ3_COCPO</name>
<sequence>MASGNIQITDPEQQGRKSFEIAITDAICTQVYTALLDESHPSNWPGIREFAFYWIRISPVHLKIYLVAMRFAKATRFLVTPTRTATDTGTLECDGVIKRCEAVILRPHFTSLLLVKCKLAEEGQLHGH</sequence>
<protein>
    <submittedName>
        <fullName evidence="1">Uncharacterized protein</fullName>
    </submittedName>
</protein>
<reference evidence="1 2" key="1">
    <citation type="submission" date="2007-06" db="EMBL/GenBank/DDBJ databases">
        <title>The Genome Sequence of Coccidioides posadasii RMSCC_3488.</title>
        <authorList>
            <consortium name="Coccidioides Genome Resources Consortium"/>
            <consortium name="The Broad Institute Genome Sequencing Platform"/>
            <person name="Henn M.R."/>
            <person name="Sykes S."/>
            <person name="Young S."/>
            <person name="Jaffe D."/>
            <person name="Berlin A."/>
            <person name="Alvarez P."/>
            <person name="Butler J."/>
            <person name="Gnerre S."/>
            <person name="Grabherr M."/>
            <person name="Mauceli E."/>
            <person name="Brockman W."/>
            <person name="Kodira C."/>
            <person name="Alvarado L."/>
            <person name="Zeng Q."/>
            <person name="Crawford M."/>
            <person name="Antoine C."/>
            <person name="Devon K."/>
            <person name="Galgiani J."/>
            <person name="Orsborn K."/>
            <person name="Lewis M.L."/>
            <person name="Nusbaum C."/>
            <person name="Galagan J."/>
            <person name="Birren B."/>
        </authorList>
    </citation>
    <scope>NUCLEOTIDE SEQUENCE [LARGE SCALE GENOMIC DNA]</scope>
    <source>
        <strain evidence="1 2">RMSCC 3488</strain>
    </source>
</reference>